<keyword evidence="5 9" id="KW-0548">Nucleotidyltransferase</keyword>
<protein>
    <recommendedName>
        <fullName evidence="3 9">Glucose-1-phosphate thymidylyltransferase</fullName>
        <ecNumber evidence="3 9">2.7.7.24</ecNumber>
    </recommendedName>
</protein>
<dbReference type="InterPro" id="IPR005907">
    <property type="entry name" value="G1P_thy_trans_s"/>
</dbReference>
<feature type="domain" description="Nucleotidyl transferase" evidence="10">
    <location>
        <begin position="5"/>
        <end position="241"/>
    </location>
</feature>
<evidence type="ECO:0000256" key="3">
    <source>
        <dbReference type="ARBA" id="ARBA00012461"/>
    </source>
</evidence>
<dbReference type="CDD" id="cd02538">
    <property type="entry name" value="G1P_TT_short"/>
    <property type="match status" value="1"/>
</dbReference>
<evidence type="ECO:0000313" key="12">
    <source>
        <dbReference type="Proteomes" id="UP000231919"/>
    </source>
</evidence>
<reference evidence="11 12" key="1">
    <citation type="submission" date="2017-07" db="EMBL/GenBank/DDBJ databases">
        <title>Leptospira spp. isolated from tropical soils.</title>
        <authorList>
            <person name="Thibeaux R."/>
            <person name="Iraola G."/>
            <person name="Ferres I."/>
            <person name="Bierque E."/>
            <person name="Girault D."/>
            <person name="Soupe-Gilbert M.-E."/>
            <person name="Picardeau M."/>
            <person name="Goarant C."/>
        </authorList>
    </citation>
    <scope>NUCLEOTIDE SEQUENCE [LARGE SCALE GENOMIC DNA]</scope>
    <source>
        <strain evidence="11 12">JW2-C-B1</strain>
    </source>
</reference>
<keyword evidence="7 9" id="KW-0460">Magnesium</keyword>
<comment type="function">
    <text evidence="9">Catalyzes the formation of dTDP-glucose, from dTTP and glucose 1-phosphate, as well as its pyrophosphorolysis.</text>
</comment>
<dbReference type="NCBIfam" id="TIGR01207">
    <property type="entry name" value="rmlA"/>
    <property type="match status" value="1"/>
</dbReference>
<evidence type="ECO:0000256" key="5">
    <source>
        <dbReference type="ARBA" id="ARBA00022695"/>
    </source>
</evidence>
<proteinExistence type="inferred from homology"/>
<dbReference type="RefSeq" id="WP_100755538.1">
    <property type="nucleotide sequence ID" value="NZ_NPDP01000017.1"/>
</dbReference>
<comment type="caution">
    <text evidence="11">The sequence shown here is derived from an EMBL/GenBank/DDBJ whole genome shotgun (WGS) entry which is preliminary data.</text>
</comment>
<evidence type="ECO:0000256" key="8">
    <source>
        <dbReference type="ARBA" id="ARBA00049336"/>
    </source>
</evidence>
<dbReference type="EC" id="2.7.7.24" evidence="3 9"/>
<dbReference type="Gene3D" id="3.90.550.10">
    <property type="entry name" value="Spore Coat Polysaccharide Biosynthesis Protein SpsA, Chain A"/>
    <property type="match status" value="1"/>
</dbReference>
<keyword evidence="12" id="KW-1185">Reference proteome</keyword>
<gene>
    <name evidence="11" type="primary">rfbA</name>
    <name evidence="11" type="ORF">CH378_10845</name>
</gene>
<keyword evidence="4 9" id="KW-0808">Transferase</keyword>
<dbReference type="EMBL" id="NPDP01000017">
    <property type="protein sequence ID" value="PJZ29768.1"/>
    <property type="molecule type" value="Genomic_DNA"/>
</dbReference>
<dbReference type="Pfam" id="PF00483">
    <property type="entry name" value="NTP_transferase"/>
    <property type="match status" value="1"/>
</dbReference>
<dbReference type="Proteomes" id="UP000231919">
    <property type="component" value="Unassembled WGS sequence"/>
</dbReference>
<evidence type="ECO:0000313" key="11">
    <source>
        <dbReference type="EMBL" id="PJZ29768.1"/>
    </source>
</evidence>
<dbReference type="InterPro" id="IPR005835">
    <property type="entry name" value="NTP_transferase_dom"/>
</dbReference>
<comment type="similarity">
    <text evidence="2 9">Belongs to the glucose-1-phosphate thymidylyltransferase family.</text>
</comment>
<comment type="catalytic activity">
    <reaction evidence="8 9">
        <text>dTTP + alpha-D-glucose 1-phosphate + H(+) = dTDP-alpha-D-glucose + diphosphate</text>
        <dbReference type="Rhea" id="RHEA:15225"/>
        <dbReference type="ChEBI" id="CHEBI:15378"/>
        <dbReference type="ChEBI" id="CHEBI:33019"/>
        <dbReference type="ChEBI" id="CHEBI:37568"/>
        <dbReference type="ChEBI" id="CHEBI:57477"/>
        <dbReference type="ChEBI" id="CHEBI:58601"/>
        <dbReference type="EC" id="2.7.7.24"/>
    </reaction>
</comment>
<name>A0ABX4NB32_9LEPT</name>
<evidence type="ECO:0000259" key="10">
    <source>
        <dbReference type="Pfam" id="PF00483"/>
    </source>
</evidence>
<evidence type="ECO:0000256" key="9">
    <source>
        <dbReference type="RuleBase" id="RU003706"/>
    </source>
</evidence>
<dbReference type="SUPFAM" id="SSF53448">
    <property type="entry name" value="Nucleotide-diphospho-sugar transferases"/>
    <property type="match status" value="1"/>
</dbReference>
<organism evidence="11 12">
    <name type="scientific">Leptospira kmetyi</name>
    <dbReference type="NCBI Taxonomy" id="408139"/>
    <lineage>
        <taxon>Bacteria</taxon>
        <taxon>Pseudomonadati</taxon>
        <taxon>Spirochaetota</taxon>
        <taxon>Spirochaetia</taxon>
        <taxon>Leptospirales</taxon>
        <taxon>Leptospiraceae</taxon>
        <taxon>Leptospira</taxon>
    </lineage>
</organism>
<accession>A0ABX4NB32</accession>
<dbReference type="InterPro" id="IPR029044">
    <property type="entry name" value="Nucleotide-diphossugar_trans"/>
</dbReference>
<evidence type="ECO:0000256" key="4">
    <source>
        <dbReference type="ARBA" id="ARBA00022679"/>
    </source>
</evidence>
<sequence length="294" mass="32668">MKSRKGIILAGGSGTRLYPVTHVISKQLLPVYDKPMIYYPLTTLMLAGIREILVISTPQATPMYKELLGDGKQWGIDIQYAVQPDPGGLAQAYLIGEKFVEGHPSVLILGDNIYFGHDLSALLEGASEKVSGSTVFAYPVHDPERYGVVEFDSSRRAISIEEKPVKPKSNYAVTGLYFYDEEVVQIAKSIRPSPRGELEITDVNKVYLERGTLNVQVMGRGYAWLDTGTHESLLEASVFIETIEKRQGLKVACPEEIAFRKGFIAAAQLEELIAPLKKNGYGQYLIKVLHEKIY</sequence>
<evidence type="ECO:0000256" key="2">
    <source>
        <dbReference type="ARBA" id="ARBA00010480"/>
    </source>
</evidence>
<comment type="cofactor">
    <cofactor evidence="1">
        <name>Mg(2+)</name>
        <dbReference type="ChEBI" id="CHEBI:18420"/>
    </cofactor>
</comment>
<evidence type="ECO:0000256" key="6">
    <source>
        <dbReference type="ARBA" id="ARBA00022723"/>
    </source>
</evidence>
<evidence type="ECO:0000256" key="7">
    <source>
        <dbReference type="ARBA" id="ARBA00022842"/>
    </source>
</evidence>
<dbReference type="PANTHER" id="PTHR43532:SF1">
    <property type="entry name" value="GLUCOSE-1-PHOSPHATE THYMIDYLYLTRANSFERASE 1"/>
    <property type="match status" value="1"/>
</dbReference>
<dbReference type="PANTHER" id="PTHR43532">
    <property type="entry name" value="GLUCOSE-1-PHOSPHATE THYMIDYLYLTRANSFERASE"/>
    <property type="match status" value="1"/>
</dbReference>
<evidence type="ECO:0000256" key="1">
    <source>
        <dbReference type="ARBA" id="ARBA00001946"/>
    </source>
</evidence>
<keyword evidence="6 9" id="KW-0479">Metal-binding</keyword>